<dbReference type="EMBL" id="GBRH01199514">
    <property type="protein sequence ID" value="JAD98381.1"/>
    <property type="molecule type" value="Transcribed_RNA"/>
</dbReference>
<accession>A0A0A9EE82</accession>
<evidence type="ECO:0000313" key="1">
    <source>
        <dbReference type="EMBL" id="JAD98381.1"/>
    </source>
</evidence>
<reference evidence="1" key="1">
    <citation type="submission" date="2014-09" db="EMBL/GenBank/DDBJ databases">
        <authorList>
            <person name="Magalhaes I.L.F."/>
            <person name="Oliveira U."/>
            <person name="Santos F.R."/>
            <person name="Vidigal T.H.D.A."/>
            <person name="Brescovit A.D."/>
            <person name="Santos A.J."/>
        </authorList>
    </citation>
    <scope>NUCLEOTIDE SEQUENCE</scope>
    <source>
        <tissue evidence="1">Shoot tissue taken approximately 20 cm above the soil surface</tissue>
    </source>
</reference>
<dbReference type="AlphaFoldDB" id="A0A0A9EE82"/>
<reference evidence="1" key="2">
    <citation type="journal article" date="2015" name="Data Brief">
        <title>Shoot transcriptome of the giant reed, Arundo donax.</title>
        <authorList>
            <person name="Barrero R.A."/>
            <person name="Guerrero F.D."/>
            <person name="Moolhuijzen P."/>
            <person name="Goolsby J.A."/>
            <person name="Tidwell J."/>
            <person name="Bellgard S.E."/>
            <person name="Bellgard M.I."/>
        </authorList>
    </citation>
    <scope>NUCLEOTIDE SEQUENCE</scope>
    <source>
        <tissue evidence="1">Shoot tissue taken approximately 20 cm above the soil surface</tissue>
    </source>
</reference>
<protein>
    <submittedName>
        <fullName evidence="1">Uncharacterized protein</fullName>
    </submittedName>
</protein>
<sequence>MEWLTQDGANIVTEMESGILDQLICEATDELLQLSPDAACAMPLRSSLEVPKKCSDKTITWRRPCSRNVQARQATGGC</sequence>
<proteinExistence type="predicted"/>
<organism evidence="1">
    <name type="scientific">Arundo donax</name>
    <name type="common">Giant reed</name>
    <name type="synonym">Donax arundinaceus</name>
    <dbReference type="NCBI Taxonomy" id="35708"/>
    <lineage>
        <taxon>Eukaryota</taxon>
        <taxon>Viridiplantae</taxon>
        <taxon>Streptophyta</taxon>
        <taxon>Embryophyta</taxon>
        <taxon>Tracheophyta</taxon>
        <taxon>Spermatophyta</taxon>
        <taxon>Magnoliopsida</taxon>
        <taxon>Liliopsida</taxon>
        <taxon>Poales</taxon>
        <taxon>Poaceae</taxon>
        <taxon>PACMAD clade</taxon>
        <taxon>Arundinoideae</taxon>
        <taxon>Arundineae</taxon>
        <taxon>Arundo</taxon>
    </lineage>
</organism>
<name>A0A0A9EE82_ARUDO</name>